<reference evidence="14 15" key="1">
    <citation type="submission" date="2024-10" db="EMBL/GenBank/DDBJ databases">
        <title>Updated reference genomes for cyclostephanoid diatoms.</title>
        <authorList>
            <person name="Roberts W.R."/>
            <person name="Alverson A.J."/>
        </authorList>
    </citation>
    <scope>NUCLEOTIDE SEQUENCE [LARGE SCALE GENOMIC DNA]</scope>
    <source>
        <strain evidence="14 15">AJA232-27</strain>
    </source>
</reference>
<feature type="transmembrane region" description="Helical" evidence="11">
    <location>
        <begin position="283"/>
        <end position="302"/>
    </location>
</feature>
<comment type="catalytic activity">
    <reaction evidence="1 11">
        <text>Cleaves type-1 transmembrane domains using a catalytic dyad composed of serine and histidine that are contributed by different transmembrane domains.</text>
        <dbReference type="EC" id="3.4.21.105"/>
    </reaction>
</comment>
<dbReference type="Pfam" id="PF01694">
    <property type="entry name" value="Rhomboid"/>
    <property type="match status" value="1"/>
</dbReference>
<comment type="subcellular location">
    <subcellularLocation>
        <location evidence="2 11">Membrane</location>
        <topology evidence="2 11">Multi-pass membrane protein</topology>
    </subcellularLocation>
</comment>
<comment type="function">
    <text evidence="11">Serine protease involved in intramembrane proteolysis.</text>
</comment>
<keyword evidence="8 11" id="KW-0720">Serine protease</keyword>
<dbReference type="GO" id="GO:0006508">
    <property type="term" value="P:proteolysis"/>
    <property type="evidence" value="ECO:0007669"/>
    <property type="project" value="UniProtKB-KW"/>
</dbReference>
<dbReference type="EMBL" id="JALLBG020000046">
    <property type="protein sequence ID" value="KAL3770069.1"/>
    <property type="molecule type" value="Genomic_DNA"/>
</dbReference>
<evidence type="ECO:0000256" key="5">
    <source>
        <dbReference type="ARBA" id="ARBA00022670"/>
    </source>
</evidence>
<feature type="transmembrane region" description="Helical" evidence="11">
    <location>
        <begin position="308"/>
        <end position="326"/>
    </location>
</feature>
<keyword evidence="7 11" id="KW-0378">Hydrolase</keyword>
<evidence type="ECO:0000256" key="9">
    <source>
        <dbReference type="ARBA" id="ARBA00022989"/>
    </source>
</evidence>
<evidence type="ECO:0000259" key="13">
    <source>
        <dbReference type="Pfam" id="PF01694"/>
    </source>
</evidence>
<organism evidence="14 15">
    <name type="scientific">Discostella pseudostelligera</name>
    <dbReference type="NCBI Taxonomy" id="259834"/>
    <lineage>
        <taxon>Eukaryota</taxon>
        <taxon>Sar</taxon>
        <taxon>Stramenopiles</taxon>
        <taxon>Ochrophyta</taxon>
        <taxon>Bacillariophyta</taxon>
        <taxon>Coscinodiscophyceae</taxon>
        <taxon>Thalassiosirophycidae</taxon>
        <taxon>Stephanodiscales</taxon>
        <taxon>Stephanodiscaceae</taxon>
        <taxon>Discostella</taxon>
    </lineage>
</organism>
<evidence type="ECO:0000256" key="11">
    <source>
        <dbReference type="RuleBase" id="RU362115"/>
    </source>
</evidence>
<dbReference type="InterPro" id="IPR035952">
    <property type="entry name" value="Rhomboid-like_sf"/>
</dbReference>
<feature type="transmembrane region" description="Helical" evidence="11">
    <location>
        <begin position="212"/>
        <end position="231"/>
    </location>
</feature>
<feature type="transmembrane region" description="Helical" evidence="11">
    <location>
        <begin position="243"/>
        <end position="263"/>
    </location>
</feature>
<evidence type="ECO:0000256" key="12">
    <source>
        <dbReference type="SAM" id="MobiDB-lite"/>
    </source>
</evidence>
<keyword evidence="10 11" id="KW-0472">Membrane</keyword>
<sequence length="413" mass="45186">MSSLLAKARANHKSFTSRRQSPQQTNNEVDDERSDEVLPTTADAAADTTTPTTTADKSSTSKPNAFSKFMIASPLAALATPKTNAAGRSRGTTTEEYQLHRDDVHYDEVYDDGEMHFKQNFAPFSTLFCLSQCIILPLMMWQCGVAPFNINPMIGPYPDALNYWGAKNAVLIIDDGETWRLFTPVFLHAGIIHLLGNVMVQIDAGNMWEKEWGSFVWLMVYIGSAIGSSIFSCCFMPDNISVGSSGAVMGLFGAKFAEIFLLCCERGRTIRERSDARSRKHQACMVIGGIAIVMAMSFIPFVDWAAHVGGTLAGFAIGLVCFSCKFRNWFFKIIWLAAGIGCTVAFYSALCVYMYNEVEVKDELRDVCGYYKQFFDDYECNCMLDEAISFGSWQFGGGDGGGGGEGGGGGGGE</sequence>
<keyword evidence="15" id="KW-1185">Reference proteome</keyword>
<keyword evidence="5 11" id="KW-0645">Protease</keyword>
<protein>
    <recommendedName>
        <fullName evidence="4">rhomboid protease</fullName>
        <ecNumber evidence="4">3.4.21.105</ecNumber>
    </recommendedName>
</protein>
<comment type="caution">
    <text evidence="14">The sequence shown here is derived from an EMBL/GenBank/DDBJ whole genome shotgun (WGS) entry which is preliminary data.</text>
</comment>
<feature type="region of interest" description="Disordered" evidence="12">
    <location>
        <begin position="1"/>
        <end position="62"/>
    </location>
</feature>
<accession>A0ABD3N376</accession>
<evidence type="ECO:0000256" key="7">
    <source>
        <dbReference type="ARBA" id="ARBA00022801"/>
    </source>
</evidence>
<dbReference type="InterPro" id="IPR002610">
    <property type="entry name" value="Peptidase_S54_rhomboid-like"/>
</dbReference>
<dbReference type="AlphaFoldDB" id="A0ABD3N376"/>
<dbReference type="SUPFAM" id="SSF144091">
    <property type="entry name" value="Rhomboid-like"/>
    <property type="match status" value="1"/>
</dbReference>
<dbReference type="GO" id="GO:0016020">
    <property type="term" value="C:membrane"/>
    <property type="evidence" value="ECO:0007669"/>
    <property type="project" value="UniProtKB-SubCell"/>
</dbReference>
<evidence type="ECO:0000256" key="3">
    <source>
        <dbReference type="ARBA" id="ARBA00009045"/>
    </source>
</evidence>
<feature type="domain" description="Peptidase S54 rhomboid" evidence="13">
    <location>
        <begin position="176"/>
        <end position="322"/>
    </location>
</feature>
<dbReference type="Gene3D" id="1.20.1540.10">
    <property type="entry name" value="Rhomboid-like"/>
    <property type="match status" value="1"/>
</dbReference>
<feature type="transmembrane region" description="Helical" evidence="11">
    <location>
        <begin position="121"/>
        <end position="141"/>
    </location>
</feature>
<dbReference type="GO" id="GO:0008236">
    <property type="term" value="F:serine-type peptidase activity"/>
    <property type="evidence" value="ECO:0007669"/>
    <property type="project" value="UniProtKB-KW"/>
</dbReference>
<evidence type="ECO:0000313" key="14">
    <source>
        <dbReference type="EMBL" id="KAL3770069.1"/>
    </source>
</evidence>
<feature type="compositionally biased region" description="Low complexity" evidence="12">
    <location>
        <begin position="39"/>
        <end position="62"/>
    </location>
</feature>
<dbReference type="EC" id="3.4.21.105" evidence="4"/>
<evidence type="ECO:0000256" key="4">
    <source>
        <dbReference type="ARBA" id="ARBA00013039"/>
    </source>
</evidence>
<dbReference type="PANTHER" id="PTHR22936">
    <property type="entry name" value="RHOMBOID-RELATED"/>
    <property type="match status" value="1"/>
</dbReference>
<name>A0ABD3N376_9STRA</name>
<feature type="transmembrane region" description="Helical" evidence="11">
    <location>
        <begin position="181"/>
        <end position="200"/>
    </location>
</feature>
<evidence type="ECO:0000256" key="8">
    <source>
        <dbReference type="ARBA" id="ARBA00022825"/>
    </source>
</evidence>
<dbReference type="InterPro" id="IPR022764">
    <property type="entry name" value="Peptidase_S54_rhomboid_dom"/>
</dbReference>
<feature type="transmembrane region" description="Helical" evidence="11">
    <location>
        <begin position="333"/>
        <end position="355"/>
    </location>
</feature>
<dbReference type="PANTHER" id="PTHR22936:SF69">
    <property type="entry name" value="RHOMBOID-LIKE PROTEIN"/>
    <property type="match status" value="1"/>
</dbReference>
<keyword evidence="6 11" id="KW-0812">Transmembrane</keyword>
<feature type="compositionally biased region" description="Polar residues" evidence="12">
    <location>
        <begin position="17"/>
        <end position="27"/>
    </location>
</feature>
<evidence type="ECO:0000256" key="1">
    <source>
        <dbReference type="ARBA" id="ARBA00000156"/>
    </source>
</evidence>
<dbReference type="Proteomes" id="UP001530293">
    <property type="component" value="Unassembled WGS sequence"/>
</dbReference>
<evidence type="ECO:0000256" key="10">
    <source>
        <dbReference type="ARBA" id="ARBA00023136"/>
    </source>
</evidence>
<gene>
    <name evidence="14" type="ORF">ACHAWU_005896</name>
</gene>
<evidence type="ECO:0000256" key="2">
    <source>
        <dbReference type="ARBA" id="ARBA00004141"/>
    </source>
</evidence>
<proteinExistence type="inferred from homology"/>
<evidence type="ECO:0000313" key="15">
    <source>
        <dbReference type="Proteomes" id="UP001530293"/>
    </source>
</evidence>
<evidence type="ECO:0000256" key="6">
    <source>
        <dbReference type="ARBA" id="ARBA00022692"/>
    </source>
</evidence>
<comment type="similarity">
    <text evidence="3 11">Belongs to the peptidase S54 family.</text>
</comment>
<keyword evidence="9 11" id="KW-1133">Transmembrane helix</keyword>